<dbReference type="RefSeq" id="WP_141316184.1">
    <property type="nucleotide sequence ID" value="NZ_BJND01000121.1"/>
</dbReference>
<dbReference type="EMBL" id="BJND01000121">
    <property type="protein sequence ID" value="GEC10563.1"/>
    <property type="molecule type" value="Genomic_DNA"/>
</dbReference>
<dbReference type="OrthoDB" id="4155978at2"/>
<dbReference type="AlphaFoldDB" id="A0A4Y3VV84"/>
<name>A0A4Y3VV84_9ACTN</name>
<evidence type="ECO:0000313" key="1">
    <source>
        <dbReference type="EMBL" id="GEC10563.1"/>
    </source>
</evidence>
<reference evidence="1 2" key="1">
    <citation type="submission" date="2019-06" db="EMBL/GenBank/DDBJ databases">
        <title>Whole genome shotgun sequence of Streptomyces spinoverrucosus NBRC 14228.</title>
        <authorList>
            <person name="Hosoyama A."/>
            <person name="Uohara A."/>
            <person name="Ohji S."/>
            <person name="Ichikawa N."/>
        </authorList>
    </citation>
    <scope>NUCLEOTIDE SEQUENCE [LARGE SCALE GENOMIC DNA]</scope>
    <source>
        <strain evidence="1 2">NBRC 14228</strain>
    </source>
</reference>
<protein>
    <submittedName>
        <fullName evidence="1">Uncharacterized protein</fullName>
    </submittedName>
</protein>
<evidence type="ECO:0000313" key="2">
    <source>
        <dbReference type="Proteomes" id="UP000317881"/>
    </source>
</evidence>
<accession>A0A4Y3VV84</accession>
<proteinExistence type="predicted"/>
<sequence length="174" mass="18347">MSTALTVPAAIGQALRPVLRLMGPVLDVPATAEGRGGSPVVVCRASPAVVRRRVAASCAVYVAWDNRRGCRYVGSVCRQGPGAVGNRLAEHYAHRTAGLARRTSWCLLTVLPLSEGISLEGVRVAEGWTARLLNPADGSAHPRIDLTQTPAELVSRLVQQAQFTDTGGAVRDTA</sequence>
<comment type="caution">
    <text evidence="1">The sequence shown here is derived from an EMBL/GenBank/DDBJ whole genome shotgun (WGS) entry which is preliminary data.</text>
</comment>
<gene>
    <name evidence="1" type="ORF">SSP24_82180</name>
</gene>
<dbReference type="Proteomes" id="UP000317881">
    <property type="component" value="Unassembled WGS sequence"/>
</dbReference>
<organism evidence="1 2">
    <name type="scientific">Streptomyces spinoverrucosus</name>
    <dbReference type="NCBI Taxonomy" id="284043"/>
    <lineage>
        <taxon>Bacteria</taxon>
        <taxon>Bacillati</taxon>
        <taxon>Actinomycetota</taxon>
        <taxon>Actinomycetes</taxon>
        <taxon>Kitasatosporales</taxon>
        <taxon>Streptomycetaceae</taxon>
        <taxon>Streptomyces</taxon>
    </lineage>
</organism>
<keyword evidence="2" id="KW-1185">Reference proteome</keyword>